<evidence type="ECO:0000259" key="2">
    <source>
        <dbReference type="PROSITE" id="PS50995"/>
    </source>
</evidence>
<dbReference type="Gene3D" id="1.10.10.10">
    <property type="entry name" value="Winged helix-like DNA-binding domain superfamily/Winged helix DNA-binding domain"/>
    <property type="match status" value="1"/>
</dbReference>
<keyword evidence="4" id="KW-1185">Reference proteome</keyword>
<dbReference type="GO" id="GO:0006950">
    <property type="term" value="P:response to stress"/>
    <property type="evidence" value="ECO:0007669"/>
    <property type="project" value="TreeGrafter"/>
</dbReference>
<accession>A0A1H9PDW8</accession>
<dbReference type="EMBL" id="FOGF01000056">
    <property type="protein sequence ID" value="SER46374.1"/>
    <property type="molecule type" value="Genomic_DNA"/>
</dbReference>
<organism evidence="3 4">
    <name type="scientific">Granulicatella balaenopterae</name>
    <dbReference type="NCBI Taxonomy" id="137733"/>
    <lineage>
        <taxon>Bacteria</taxon>
        <taxon>Bacillati</taxon>
        <taxon>Bacillota</taxon>
        <taxon>Bacilli</taxon>
        <taxon>Lactobacillales</taxon>
        <taxon>Carnobacteriaceae</taxon>
        <taxon>Granulicatella</taxon>
    </lineage>
</organism>
<dbReference type="CDD" id="cd00090">
    <property type="entry name" value="HTH_ARSR"/>
    <property type="match status" value="1"/>
</dbReference>
<dbReference type="PANTHER" id="PTHR33164:SF43">
    <property type="entry name" value="HTH-TYPE TRANSCRIPTIONAL REPRESSOR YETL"/>
    <property type="match status" value="1"/>
</dbReference>
<dbReference type="InterPro" id="IPR039422">
    <property type="entry name" value="MarR/SlyA-like"/>
</dbReference>
<dbReference type="GO" id="GO:0003677">
    <property type="term" value="F:DNA binding"/>
    <property type="evidence" value="ECO:0007669"/>
    <property type="project" value="UniProtKB-KW"/>
</dbReference>
<dbReference type="InterPro" id="IPR001845">
    <property type="entry name" value="HTH_ArsR_DNA-bd_dom"/>
</dbReference>
<dbReference type="SUPFAM" id="SSF46785">
    <property type="entry name" value="Winged helix' DNA-binding domain"/>
    <property type="match status" value="1"/>
</dbReference>
<keyword evidence="1" id="KW-0238">DNA-binding</keyword>
<dbReference type="Pfam" id="PF01047">
    <property type="entry name" value="MarR"/>
    <property type="match status" value="1"/>
</dbReference>
<dbReference type="AlphaFoldDB" id="A0A1H9PDW8"/>
<protein>
    <submittedName>
        <fullName evidence="3">Transcriptional regulator, MarR family</fullName>
    </submittedName>
</protein>
<dbReference type="PROSITE" id="PS50995">
    <property type="entry name" value="HTH_MARR_2"/>
    <property type="match status" value="1"/>
</dbReference>
<dbReference type="RefSeq" id="WP_089747950.1">
    <property type="nucleotide sequence ID" value="NZ_FOGF01000056.1"/>
</dbReference>
<dbReference type="Proteomes" id="UP000198556">
    <property type="component" value="Unassembled WGS sequence"/>
</dbReference>
<dbReference type="InterPro" id="IPR036390">
    <property type="entry name" value="WH_DNA-bd_sf"/>
</dbReference>
<proteinExistence type="predicted"/>
<evidence type="ECO:0000313" key="3">
    <source>
        <dbReference type="EMBL" id="SER46374.1"/>
    </source>
</evidence>
<reference evidence="3 4" key="1">
    <citation type="submission" date="2016-10" db="EMBL/GenBank/DDBJ databases">
        <authorList>
            <person name="de Groot N.N."/>
        </authorList>
    </citation>
    <scope>NUCLEOTIDE SEQUENCE [LARGE SCALE GENOMIC DNA]</scope>
    <source>
        <strain evidence="3 4">DSM 15827</strain>
    </source>
</reference>
<gene>
    <name evidence="3" type="ORF">SAMN05421767_1564</name>
</gene>
<dbReference type="GO" id="GO:0003700">
    <property type="term" value="F:DNA-binding transcription factor activity"/>
    <property type="evidence" value="ECO:0007669"/>
    <property type="project" value="InterPro"/>
</dbReference>
<sequence>MELKEFSNMLQKMRRIEYKLSKKFEQSTGFSLTRHEILLYIATHEQVVQTEIAAHLDIDPAAVTRQLKYLEKNNYVTRKKNDENARERIVSLTDYAKETMQKCHEKHKIDDYTLPVNLTKEEVQNFMQQLNTIEEKIDY</sequence>
<dbReference type="InterPro" id="IPR011991">
    <property type="entry name" value="ArsR-like_HTH"/>
</dbReference>
<dbReference type="SMART" id="SM00347">
    <property type="entry name" value="HTH_MARR"/>
    <property type="match status" value="1"/>
</dbReference>
<evidence type="ECO:0000313" key="4">
    <source>
        <dbReference type="Proteomes" id="UP000198556"/>
    </source>
</evidence>
<dbReference type="PANTHER" id="PTHR33164">
    <property type="entry name" value="TRANSCRIPTIONAL REGULATOR, MARR FAMILY"/>
    <property type="match status" value="1"/>
</dbReference>
<dbReference type="InterPro" id="IPR036388">
    <property type="entry name" value="WH-like_DNA-bd_sf"/>
</dbReference>
<name>A0A1H9PDW8_9LACT</name>
<dbReference type="STRING" id="137733.SAMN05421767_1564"/>
<feature type="domain" description="HTH marR-type" evidence="2">
    <location>
        <begin position="6"/>
        <end position="135"/>
    </location>
</feature>
<evidence type="ECO:0000256" key="1">
    <source>
        <dbReference type="ARBA" id="ARBA00023125"/>
    </source>
</evidence>
<dbReference type="OrthoDB" id="2366010at2"/>
<dbReference type="PRINTS" id="PR00598">
    <property type="entry name" value="HTHMARR"/>
</dbReference>
<dbReference type="InterPro" id="IPR000835">
    <property type="entry name" value="HTH_MarR-typ"/>
</dbReference>
<dbReference type="SMART" id="SM00418">
    <property type="entry name" value="HTH_ARSR"/>
    <property type="match status" value="1"/>
</dbReference>